<dbReference type="GO" id="GO:0030272">
    <property type="term" value="F:5-formyltetrahydrofolate cyclo-ligase activity"/>
    <property type="evidence" value="ECO:0007669"/>
    <property type="project" value="UniProtKB-EC"/>
</dbReference>
<keyword evidence="3 4" id="KW-0067">ATP-binding</keyword>
<dbReference type="Gene3D" id="3.40.50.10420">
    <property type="entry name" value="NagB/RpiA/CoA transferase-like"/>
    <property type="match status" value="1"/>
</dbReference>
<protein>
    <recommendedName>
        <fullName evidence="4">5-formyltetrahydrofolate cyclo-ligase</fullName>
        <ecNumber evidence="4">6.3.3.2</ecNumber>
    </recommendedName>
</protein>
<dbReference type="RefSeq" id="WP_306992195.1">
    <property type="nucleotide sequence ID" value="NZ_JAUSUT010000001.1"/>
</dbReference>
<dbReference type="EC" id="6.3.3.2" evidence="4"/>
<keyword evidence="4" id="KW-0460">Magnesium</keyword>
<evidence type="ECO:0000256" key="4">
    <source>
        <dbReference type="RuleBase" id="RU361279"/>
    </source>
</evidence>
<keyword evidence="4" id="KW-0479">Metal-binding</keyword>
<comment type="cofactor">
    <cofactor evidence="4">
        <name>Mg(2+)</name>
        <dbReference type="ChEBI" id="CHEBI:18420"/>
    </cofactor>
</comment>
<sequence>MGAQRNDEVTKAEWRAKLSAARAAVSVQQRVAEAGALAQAVSVMSLPDTVCCYVPFGTEPGSTSLLDLLRRRGARVLLPAIPTEPGPLDWAEYTGTASLSPGRFRYILEPTGPLLGPDALSRAGLVLLPALAVDHRGVRLGRGAGHYDRSLVHAAPDAELVAVVRDDELVEHLPSEDHDVLMTGALTPGRGHVRLPL</sequence>
<dbReference type="PANTHER" id="PTHR23407">
    <property type="entry name" value="ATPASE INHIBITOR/5-FORMYLTETRAHYDROFOLATE CYCLO-LIGASE"/>
    <property type="match status" value="1"/>
</dbReference>
<comment type="similarity">
    <text evidence="1 4">Belongs to the 5-formyltetrahydrofolate cyclo-ligase family.</text>
</comment>
<reference evidence="5 6" key="1">
    <citation type="submission" date="2023-07" db="EMBL/GenBank/DDBJ databases">
        <title>Sequencing the genomes of 1000 actinobacteria strains.</title>
        <authorList>
            <person name="Klenk H.-P."/>
        </authorList>
    </citation>
    <scope>NUCLEOTIDE SEQUENCE [LARGE SCALE GENOMIC DNA]</scope>
    <source>
        <strain evidence="5 6">DSM 45805</strain>
    </source>
</reference>
<accession>A0ABU0EUW9</accession>
<dbReference type="PANTHER" id="PTHR23407:SF1">
    <property type="entry name" value="5-FORMYLTETRAHYDROFOLATE CYCLO-LIGASE"/>
    <property type="match status" value="1"/>
</dbReference>
<evidence type="ECO:0000256" key="3">
    <source>
        <dbReference type="ARBA" id="ARBA00022840"/>
    </source>
</evidence>
<gene>
    <name evidence="5" type="ORF">FB470_003070</name>
</gene>
<dbReference type="NCBIfam" id="TIGR02727">
    <property type="entry name" value="MTHFS_bact"/>
    <property type="match status" value="1"/>
</dbReference>
<evidence type="ECO:0000256" key="1">
    <source>
        <dbReference type="ARBA" id="ARBA00010638"/>
    </source>
</evidence>
<dbReference type="InterPro" id="IPR024185">
    <property type="entry name" value="FTHF_cligase-like_sf"/>
</dbReference>
<dbReference type="SUPFAM" id="SSF100950">
    <property type="entry name" value="NagB/RpiA/CoA transferase-like"/>
    <property type="match status" value="1"/>
</dbReference>
<dbReference type="InterPro" id="IPR002698">
    <property type="entry name" value="FTHF_cligase"/>
</dbReference>
<organism evidence="5 6">
    <name type="scientific">Amycolatopsis thermophila</name>
    <dbReference type="NCBI Taxonomy" id="206084"/>
    <lineage>
        <taxon>Bacteria</taxon>
        <taxon>Bacillati</taxon>
        <taxon>Actinomycetota</taxon>
        <taxon>Actinomycetes</taxon>
        <taxon>Pseudonocardiales</taxon>
        <taxon>Pseudonocardiaceae</taxon>
        <taxon>Amycolatopsis</taxon>
    </lineage>
</organism>
<name>A0ABU0EUW9_9PSEU</name>
<evidence type="ECO:0000313" key="5">
    <source>
        <dbReference type="EMBL" id="MDQ0379076.1"/>
    </source>
</evidence>
<comment type="caution">
    <text evidence="5">The sequence shown here is derived from an EMBL/GenBank/DDBJ whole genome shotgun (WGS) entry which is preliminary data.</text>
</comment>
<keyword evidence="2 4" id="KW-0547">Nucleotide-binding</keyword>
<dbReference type="EMBL" id="JAUSUT010000001">
    <property type="protein sequence ID" value="MDQ0379076.1"/>
    <property type="molecule type" value="Genomic_DNA"/>
</dbReference>
<evidence type="ECO:0000313" key="6">
    <source>
        <dbReference type="Proteomes" id="UP001229651"/>
    </source>
</evidence>
<comment type="catalytic activity">
    <reaction evidence="4">
        <text>(6S)-5-formyl-5,6,7,8-tetrahydrofolate + ATP = (6R)-5,10-methenyltetrahydrofolate + ADP + phosphate</text>
        <dbReference type="Rhea" id="RHEA:10488"/>
        <dbReference type="ChEBI" id="CHEBI:30616"/>
        <dbReference type="ChEBI" id="CHEBI:43474"/>
        <dbReference type="ChEBI" id="CHEBI:57455"/>
        <dbReference type="ChEBI" id="CHEBI:57457"/>
        <dbReference type="ChEBI" id="CHEBI:456216"/>
        <dbReference type="EC" id="6.3.3.2"/>
    </reaction>
</comment>
<proteinExistence type="inferred from homology"/>
<keyword evidence="5" id="KW-0436">Ligase</keyword>
<dbReference type="Pfam" id="PF01812">
    <property type="entry name" value="5-FTHF_cyc-lig"/>
    <property type="match status" value="1"/>
</dbReference>
<dbReference type="Proteomes" id="UP001229651">
    <property type="component" value="Unassembled WGS sequence"/>
</dbReference>
<dbReference type="InterPro" id="IPR037171">
    <property type="entry name" value="NagB/RpiA_transferase-like"/>
</dbReference>
<evidence type="ECO:0000256" key="2">
    <source>
        <dbReference type="ARBA" id="ARBA00022741"/>
    </source>
</evidence>
<keyword evidence="6" id="KW-1185">Reference proteome</keyword>
<dbReference type="PIRSF" id="PIRSF006806">
    <property type="entry name" value="FTHF_cligase"/>
    <property type="match status" value="1"/>
</dbReference>